<dbReference type="GeneID" id="5002899"/>
<evidence type="ECO:0000256" key="3">
    <source>
        <dbReference type="ARBA" id="ARBA00022833"/>
    </source>
</evidence>
<dbReference type="Gramene" id="ABO97250">
    <property type="protein sequence ID" value="ABO97250"/>
    <property type="gene ID" value="OSTLU_87805"/>
</dbReference>
<evidence type="ECO:0000256" key="2">
    <source>
        <dbReference type="ARBA" id="ARBA00022771"/>
    </source>
</evidence>
<feature type="domain" description="CW-type" evidence="6">
    <location>
        <begin position="501"/>
        <end position="551"/>
    </location>
</feature>
<evidence type="ECO:0000313" key="7">
    <source>
        <dbReference type="EMBL" id="ABO97250.1"/>
    </source>
</evidence>
<gene>
    <name evidence="7" type="ORF">OSTLU_87805</name>
</gene>
<feature type="region of interest" description="Disordered" evidence="5">
    <location>
        <begin position="269"/>
        <end position="292"/>
    </location>
</feature>
<dbReference type="HOGENOM" id="CLU_334437_0_0_1"/>
<dbReference type="InterPro" id="IPR000313">
    <property type="entry name" value="PWWP_dom"/>
</dbReference>
<dbReference type="KEGG" id="olu:OSTLU_87805"/>
<reference evidence="7 8" key="1">
    <citation type="journal article" date="2007" name="Proc. Natl. Acad. Sci. U.S.A.">
        <title>The tiny eukaryote Ostreococcus provides genomic insights into the paradox of plankton speciation.</title>
        <authorList>
            <person name="Palenik B."/>
            <person name="Grimwood J."/>
            <person name="Aerts A."/>
            <person name="Rouze P."/>
            <person name="Salamov A."/>
            <person name="Putnam N."/>
            <person name="Dupont C."/>
            <person name="Jorgensen R."/>
            <person name="Derelle E."/>
            <person name="Rombauts S."/>
            <person name="Zhou K."/>
            <person name="Otillar R."/>
            <person name="Merchant S.S."/>
            <person name="Podell S."/>
            <person name="Gaasterland T."/>
            <person name="Napoli C."/>
            <person name="Gendler K."/>
            <person name="Manuell A."/>
            <person name="Tai V."/>
            <person name="Vallon O."/>
            <person name="Piganeau G."/>
            <person name="Jancek S."/>
            <person name="Heijde M."/>
            <person name="Jabbari K."/>
            <person name="Bowler C."/>
            <person name="Lohr M."/>
            <person name="Robbens S."/>
            <person name="Werner G."/>
            <person name="Dubchak I."/>
            <person name="Pazour G.J."/>
            <person name="Ren Q."/>
            <person name="Paulsen I."/>
            <person name="Delwiche C."/>
            <person name="Schmutz J."/>
            <person name="Rokhsar D."/>
            <person name="Van de Peer Y."/>
            <person name="Moreau H."/>
            <person name="Grigoriev I.V."/>
        </authorList>
    </citation>
    <scope>NUCLEOTIDE SEQUENCE [LARGE SCALE GENOMIC DNA]</scope>
    <source>
        <strain evidence="7 8">CCE9901</strain>
    </source>
</reference>
<dbReference type="RefSeq" id="XP_001418957.1">
    <property type="nucleotide sequence ID" value="XM_001418920.1"/>
</dbReference>
<keyword evidence="1" id="KW-0479">Metal-binding</keyword>
<feature type="compositionally biased region" description="Basic and acidic residues" evidence="5">
    <location>
        <begin position="11"/>
        <end position="22"/>
    </location>
</feature>
<keyword evidence="8" id="KW-1185">Reference proteome</keyword>
<dbReference type="OrthoDB" id="497506at2759"/>
<organism evidence="7 8">
    <name type="scientific">Ostreococcus lucimarinus (strain CCE9901)</name>
    <dbReference type="NCBI Taxonomy" id="436017"/>
    <lineage>
        <taxon>Eukaryota</taxon>
        <taxon>Viridiplantae</taxon>
        <taxon>Chlorophyta</taxon>
        <taxon>Mamiellophyceae</taxon>
        <taxon>Mamiellales</taxon>
        <taxon>Bathycoccaceae</taxon>
        <taxon>Ostreococcus</taxon>
    </lineage>
</organism>
<dbReference type="EMBL" id="CP000587">
    <property type="protein sequence ID" value="ABO97250.1"/>
    <property type="molecule type" value="Genomic_DNA"/>
</dbReference>
<sequence>MRARAIAVGAERSDAGSKRMEKSAPATVGETPRGGRAPAKTRTMGLSVDVPAMDGDEATRSAPATIKDKVGARAAGSTDCVVDEPATPAPMTPIPDQSSAGSLAPKSKYTKKVTKTPKKAATTTPSSVQSGAANTQKPRRERRPDSRFIKRRDAELTEFPPGMIVWVRLRSTHKGQWWPGRTWKLRQCANAYDLLDIKPEGSLALVKLFGSNCFEWASKEDLAPYDAQRQSSYREGMLLWYNESASRRKSRGSALKALRCADAAEVEEWSDPWSTSDASSSSDEESDAEATNKANVQALESMKVGLTPDWIVHGACKVFGLDLPTIEAPLIKGLLDPCTNSHLRPNIPAEKCYDKKDDGLKMSNPWAGYHVLVNPPYEAQVQWRFINRAINEVEWEHCPGIILVCRNSTDTSYFQRLLPFPRIHLRRKAVQFKDYSNCPIGFGICVFCIVSPTHPQQADIYSRFHDEFHAAGEFNIPVDGKFVKSPPFIELTTRLHRVACEDYRDSWIACDVCDRWREIPFDQMLKARKSKVWQCRDSFPMGCSTPLTKTEIAAFSVAKAETNTVLVASKVEGTKGPVGVYAAETRAGSSVEAVDEQESLTPLDGALANQSTRVDEYSEIREREERTNEFLQSGGKLHGLGCPCNWEPCRERRQKEQKILSKHFPGLRVEWEKMRDEITNVLTPFERERLEKIEANKNKMRSLMLSTEEQATMTSHKVVHASAAESAALRMWEIAKRKHKTKTSNAERRERKVSSLKAQLEAAETRLSDIMGEVREANVGVDTALKVLEAIRSRATRVEREFDRNNARLKTVKVACRKSNSAANKSADAIWSDARARVPLAADVAPP</sequence>
<dbReference type="OMA" id="YRDSWIA"/>
<feature type="region of interest" description="Disordered" evidence="5">
    <location>
        <begin position="1"/>
        <end position="153"/>
    </location>
</feature>
<evidence type="ECO:0000256" key="4">
    <source>
        <dbReference type="SAM" id="Coils"/>
    </source>
</evidence>
<dbReference type="Gene3D" id="2.30.30.140">
    <property type="match status" value="1"/>
</dbReference>
<evidence type="ECO:0000259" key="6">
    <source>
        <dbReference type="PROSITE" id="PS51050"/>
    </source>
</evidence>
<protein>
    <recommendedName>
        <fullName evidence="6">CW-type domain-containing protein</fullName>
    </recommendedName>
</protein>
<feature type="compositionally biased region" description="Basic residues" evidence="5">
    <location>
        <begin position="108"/>
        <end position="118"/>
    </location>
</feature>
<keyword evidence="4" id="KW-0175">Coiled coil</keyword>
<dbReference type="GO" id="GO:0008270">
    <property type="term" value="F:zinc ion binding"/>
    <property type="evidence" value="ECO:0007669"/>
    <property type="project" value="UniProtKB-KW"/>
</dbReference>
<dbReference type="CDD" id="cd05162">
    <property type="entry name" value="PWWP"/>
    <property type="match status" value="1"/>
</dbReference>
<keyword evidence="2" id="KW-0863">Zinc-finger</keyword>
<accession>A4S0E3</accession>
<dbReference type="AlphaFoldDB" id="A4S0E3"/>
<feature type="compositionally biased region" description="Basic and acidic residues" evidence="5">
    <location>
        <begin position="142"/>
        <end position="153"/>
    </location>
</feature>
<keyword evidence="3" id="KW-0862">Zinc</keyword>
<feature type="coiled-coil region" evidence="4">
    <location>
        <begin position="746"/>
        <end position="773"/>
    </location>
</feature>
<evidence type="ECO:0000256" key="1">
    <source>
        <dbReference type="ARBA" id="ARBA00022723"/>
    </source>
</evidence>
<proteinExistence type="predicted"/>
<dbReference type="eggNOG" id="ENOG502QPTV">
    <property type="taxonomic scope" value="Eukaryota"/>
</dbReference>
<dbReference type="Gene3D" id="1.20.5.340">
    <property type="match status" value="1"/>
</dbReference>
<evidence type="ECO:0000256" key="5">
    <source>
        <dbReference type="SAM" id="MobiDB-lite"/>
    </source>
</evidence>
<dbReference type="PROSITE" id="PS51050">
    <property type="entry name" value="ZF_CW"/>
    <property type="match status" value="1"/>
</dbReference>
<dbReference type="Pfam" id="PF00855">
    <property type="entry name" value="PWWP"/>
    <property type="match status" value="1"/>
</dbReference>
<name>A4S0E3_OSTLU</name>
<dbReference type="SUPFAM" id="SSF63748">
    <property type="entry name" value="Tudor/PWWP/MBT"/>
    <property type="match status" value="1"/>
</dbReference>
<dbReference type="InterPro" id="IPR011124">
    <property type="entry name" value="Znf_CW"/>
</dbReference>
<dbReference type="Proteomes" id="UP000001568">
    <property type="component" value="Chromosome 7"/>
</dbReference>
<evidence type="ECO:0000313" key="8">
    <source>
        <dbReference type="Proteomes" id="UP000001568"/>
    </source>
</evidence>
<dbReference type="STRING" id="436017.A4S0E3"/>